<dbReference type="GO" id="GO:0036424">
    <property type="term" value="F:L-phosphoserine phosphatase activity"/>
    <property type="evidence" value="ECO:0007669"/>
    <property type="project" value="TreeGrafter"/>
</dbReference>
<dbReference type="OrthoDB" id="5416609at2759"/>
<dbReference type="Proteomes" id="UP000800092">
    <property type="component" value="Unassembled WGS sequence"/>
</dbReference>
<dbReference type="Gene3D" id="3.40.50.300">
    <property type="entry name" value="P-loop containing nucleotide triphosphate hydrolases"/>
    <property type="match status" value="1"/>
</dbReference>
<accession>A0A6A6H0E4</accession>
<dbReference type="SUPFAM" id="SSF52540">
    <property type="entry name" value="P-loop containing nucleoside triphosphate hydrolases"/>
    <property type="match status" value="1"/>
</dbReference>
<dbReference type="PANTHER" id="PTHR43344:SF20">
    <property type="entry name" value="URACIL PHOSPHORIBOSYLTRANSFERASE"/>
    <property type="match status" value="1"/>
</dbReference>
<evidence type="ECO:0000313" key="2">
    <source>
        <dbReference type="Proteomes" id="UP000800092"/>
    </source>
</evidence>
<protein>
    <recommendedName>
        <fullName evidence="3">Uracil phosphoribosyltransferase</fullName>
    </recommendedName>
</protein>
<evidence type="ECO:0000313" key="1">
    <source>
        <dbReference type="EMBL" id="KAF2231321.1"/>
    </source>
</evidence>
<keyword evidence="2" id="KW-1185">Reference proteome</keyword>
<dbReference type="AlphaFoldDB" id="A0A6A6H0E4"/>
<dbReference type="InterPro" id="IPR036412">
    <property type="entry name" value="HAD-like_sf"/>
</dbReference>
<gene>
    <name evidence="1" type="ORF">EV356DRAFT_535594</name>
</gene>
<dbReference type="GO" id="GO:0000287">
    <property type="term" value="F:magnesium ion binding"/>
    <property type="evidence" value="ECO:0007669"/>
    <property type="project" value="TreeGrafter"/>
</dbReference>
<reference evidence="1" key="1">
    <citation type="journal article" date="2020" name="Stud. Mycol.">
        <title>101 Dothideomycetes genomes: a test case for predicting lifestyles and emergence of pathogens.</title>
        <authorList>
            <person name="Haridas S."/>
            <person name="Albert R."/>
            <person name="Binder M."/>
            <person name="Bloem J."/>
            <person name="Labutti K."/>
            <person name="Salamov A."/>
            <person name="Andreopoulos B."/>
            <person name="Baker S."/>
            <person name="Barry K."/>
            <person name="Bills G."/>
            <person name="Bluhm B."/>
            <person name="Cannon C."/>
            <person name="Castanera R."/>
            <person name="Culley D."/>
            <person name="Daum C."/>
            <person name="Ezra D."/>
            <person name="Gonzalez J."/>
            <person name="Henrissat B."/>
            <person name="Kuo A."/>
            <person name="Liang C."/>
            <person name="Lipzen A."/>
            <person name="Lutzoni F."/>
            <person name="Magnuson J."/>
            <person name="Mondo S."/>
            <person name="Nolan M."/>
            <person name="Ohm R."/>
            <person name="Pangilinan J."/>
            <person name="Park H.-J."/>
            <person name="Ramirez L."/>
            <person name="Alfaro M."/>
            <person name="Sun H."/>
            <person name="Tritt A."/>
            <person name="Yoshinaga Y."/>
            <person name="Zwiers L.-H."/>
            <person name="Turgeon B."/>
            <person name="Goodwin S."/>
            <person name="Spatafora J."/>
            <person name="Crous P."/>
            <person name="Grigoriev I."/>
        </authorList>
    </citation>
    <scope>NUCLEOTIDE SEQUENCE</scope>
    <source>
        <strain evidence="1">Tuck. ex Michener</strain>
    </source>
</reference>
<dbReference type="PANTHER" id="PTHR43344">
    <property type="entry name" value="PHOSPHOSERINE PHOSPHATASE"/>
    <property type="match status" value="1"/>
</dbReference>
<proteinExistence type="predicted"/>
<dbReference type="InterPro" id="IPR050582">
    <property type="entry name" value="HAD-like_SerB"/>
</dbReference>
<evidence type="ECO:0008006" key="3">
    <source>
        <dbReference type="Google" id="ProtNLM"/>
    </source>
</evidence>
<organism evidence="1 2">
    <name type="scientific">Viridothelium virens</name>
    <name type="common">Speckled blister lichen</name>
    <name type="synonym">Trypethelium virens</name>
    <dbReference type="NCBI Taxonomy" id="1048519"/>
    <lineage>
        <taxon>Eukaryota</taxon>
        <taxon>Fungi</taxon>
        <taxon>Dikarya</taxon>
        <taxon>Ascomycota</taxon>
        <taxon>Pezizomycotina</taxon>
        <taxon>Dothideomycetes</taxon>
        <taxon>Dothideomycetes incertae sedis</taxon>
        <taxon>Trypetheliales</taxon>
        <taxon>Trypetheliaceae</taxon>
        <taxon>Viridothelium</taxon>
    </lineage>
</organism>
<name>A0A6A6H0E4_VIRVR</name>
<dbReference type="Pfam" id="PF13207">
    <property type="entry name" value="AAA_17"/>
    <property type="match status" value="1"/>
</dbReference>
<dbReference type="GO" id="GO:0006564">
    <property type="term" value="P:L-serine biosynthetic process"/>
    <property type="evidence" value="ECO:0007669"/>
    <property type="project" value="TreeGrafter"/>
</dbReference>
<dbReference type="InterPro" id="IPR027417">
    <property type="entry name" value="P-loop_NTPase"/>
</dbReference>
<dbReference type="InterPro" id="IPR023214">
    <property type="entry name" value="HAD_sf"/>
</dbReference>
<dbReference type="Gene3D" id="3.40.50.1000">
    <property type="entry name" value="HAD superfamily/HAD-like"/>
    <property type="match status" value="1"/>
</dbReference>
<dbReference type="EMBL" id="ML991828">
    <property type="protein sequence ID" value="KAF2231321.1"/>
    <property type="molecule type" value="Genomic_DNA"/>
</dbReference>
<sequence length="503" mass="56504">MSGTSLSRVPTSSECSFTAIKPIIVGIYGTSGCGKSYLLTKIKEALGDYDFDYFEGSEVLASLFPDGGLDAFKNLAKKEQDESRERATNGIREKCAKTGKTGVVVGHYMFWSEGETKGQVVWTESDQKTFIHIIYFDVPGFLASERRGKDTRSRGKASIEHLEKWRKTEEAALRKVCYDHRILFSRLFDSPDASDQDRIRKVVPLLRHFKQHSEQANTTQAERALDKAFKALKSKRSQLEHLLIVDADKTLAPEDAGDLFWDQISTERAWTGEKWTWREIFKSPMGYSYEAFRQAILVCEEAVDDTSFEKTCQTVADQVKLYPQFRSLLGRIGRYRHVGAVVVTSGLQLVWKKVLEREGLAEMVKVIGGGRISDGFVVTREVRAALTAQVRDTYGLHTWAFGDSPLDLGMLKNAHVAIVVVGEEQARSKSMEAKLQGAIEHDNLEARQVLLSGTVKPRLDTTKLPVMELTDPKFIESIFGQEIVLINASLKNEEPVAQCVRHP</sequence>
<dbReference type="GO" id="GO:0005737">
    <property type="term" value="C:cytoplasm"/>
    <property type="evidence" value="ECO:0007669"/>
    <property type="project" value="TreeGrafter"/>
</dbReference>
<dbReference type="Pfam" id="PF12710">
    <property type="entry name" value="HAD"/>
    <property type="match status" value="1"/>
</dbReference>
<dbReference type="SUPFAM" id="SSF56784">
    <property type="entry name" value="HAD-like"/>
    <property type="match status" value="1"/>
</dbReference>